<keyword evidence="8" id="KW-1185">Reference proteome</keyword>
<dbReference type="InterPro" id="IPR003439">
    <property type="entry name" value="ABC_transporter-like_ATP-bd"/>
</dbReference>
<dbReference type="EMBL" id="FNIR01000007">
    <property type="protein sequence ID" value="SDO73573.1"/>
    <property type="molecule type" value="Genomic_DNA"/>
</dbReference>
<evidence type="ECO:0000256" key="2">
    <source>
        <dbReference type="ARBA" id="ARBA00022448"/>
    </source>
</evidence>
<dbReference type="PIRSF" id="PIRSF039137">
    <property type="entry name" value="ABC_branched_ATPase"/>
    <property type="match status" value="1"/>
</dbReference>
<keyword evidence="4 7" id="KW-0067">ATP-binding</keyword>
<dbReference type="PANTHER" id="PTHR43820:SF4">
    <property type="entry name" value="HIGH-AFFINITY BRANCHED-CHAIN AMINO ACID TRANSPORT ATP-BINDING PROTEIN LIVF"/>
    <property type="match status" value="1"/>
</dbReference>
<dbReference type="InterPro" id="IPR052156">
    <property type="entry name" value="BCAA_Transport_ATP-bd_LivF"/>
</dbReference>
<evidence type="ECO:0000259" key="6">
    <source>
        <dbReference type="PROSITE" id="PS50893"/>
    </source>
</evidence>
<dbReference type="OrthoDB" id="9805514at2"/>
<dbReference type="PANTHER" id="PTHR43820">
    <property type="entry name" value="HIGH-AFFINITY BRANCHED-CHAIN AMINO ACID TRANSPORT ATP-BINDING PROTEIN LIVF"/>
    <property type="match status" value="1"/>
</dbReference>
<gene>
    <name evidence="7" type="ORF">SAMN05660199_02474</name>
</gene>
<dbReference type="Proteomes" id="UP000199088">
    <property type="component" value="Unassembled WGS sequence"/>
</dbReference>
<dbReference type="STRING" id="1052260.SAMN05660199_02474"/>
<evidence type="ECO:0000313" key="8">
    <source>
        <dbReference type="Proteomes" id="UP000199088"/>
    </source>
</evidence>
<organism evidence="7 8">
    <name type="scientific">Klenkia soli</name>
    <dbReference type="NCBI Taxonomy" id="1052260"/>
    <lineage>
        <taxon>Bacteria</taxon>
        <taxon>Bacillati</taxon>
        <taxon>Actinomycetota</taxon>
        <taxon>Actinomycetes</taxon>
        <taxon>Geodermatophilales</taxon>
        <taxon>Geodermatophilaceae</taxon>
        <taxon>Klenkia</taxon>
    </lineage>
</organism>
<proteinExistence type="inferred from homology"/>
<dbReference type="Gene3D" id="3.40.50.300">
    <property type="entry name" value="P-loop containing nucleotide triphosphate hydrolases"/>
    <property type="match status" value="1"/>
</dbReference>
<evidence type="ECO:0000313" key="7">
    <source>
        <dbReference type="EMBL" id="SDO73573.1"/>
    </source>
</evidence>
<dbReference type="Pfam" id="PF00005">
    <property type="entry name" value="ABC_tran"/>
    <property type="match status" value="1"/>
</dbReference>
<keyword evidence="2" id="KW-0813">Transport</keyword>
<keyword evidence="5" id="KW-0029">Amino-acid transport</keyword>
<sequence length="256" mass="27753">MSQHAAGNDGPAQREPLGGTLLDVVDLQVRYGAITAIKGISFHVREREIVALLGANGAGKTTTQKTVSGMLRPSVGSITFAGQRIDGIPPHELIDLGVCHVPEGRHVFPRMTVEENLEMGAFRFRSPDRDLLAHVLDLFPRLKERFSQQAGTLSGGEQQMLAIGRALMGKPRLLLLDEPSMGLAPLIVEQIFQIVRGINQDGMSVLLVEQNARQALTLADRGYVLETGELVLSGTGRELLSDDRIRAAYLGEELAS</sequence>
<dbReference type="GO" id="GO:0016887">
    <property type="term" value="F:ATP hydrolysis activity"/>
    <property type="evidence" value="ECO:0007669"/>
    <property type="project" value="InterPro"/>
</dbReference>
<protein>
    <submittedName>
        <fullName evidence="7">Amino acid/amide ABC transporter ATP-binding protein 2, HAAT family (TC 3.A.1.4.-)</fullName>
    </submittedName>
</protein>
<dbReference type="PROSITE" id="PS00211">
    <property type="entry name" value="ABC_TRANSPORTER_1"/>
    <property type="match status" value="1"/>
</dbReference>
<dbReference type="CDD" id="cd03224">
    <property type="entry name" value="ABC_TM1139_LivF_branched"/>
    <property type="match status" value="1"/>
</dbReference>
<comment type="similarity">
    <text evidence="1">Belongs to the ABC transporter superfamily.</text>
</comment>
<reference evidence="8" key="1">
    <citation type="submission" date="2016-10" db="EMBL/GenBank/DDBJ databases">
        <authorList>
            <person name="Varghese N."/>
            <person name="Submissions S."/>
        </authorList>
    </citation>
    <scope>NUCLEOTIDE SEQUENCE [LARGE SCALE GENOMIC DNA]</scope>
    <source>
        <strain evidence="8">DSM 45843</strain>
    </source>
</reference>
<dbReference type="GO" id="GO:0015807">
    <property type="term" value="P:L-amino acid transport"/>
    <property type="evidence" value="ECO:0007669"/>
    <property type="project" value="TreeGrafter"/>
</dbReference>
<dbReference type="InterPro" id="IPR027417">
    <property type="entry name" value="P-loop_NTPase"/>
</dbReference>
<dbReference type="PROSITE" id="PS50893">
    <property type="entry name" value="ABC_TRANSPORTER_2"/>
    <property type="match status" value="1"/>
</dbReference>
<dbReference type="SUPFAM" id="SSF52540">
    <property type="entry name" value="P-loop containing nucleoside triphosphate hydrolases"/>
    <property type="match status" value="1"/>
</dbReference>
<accession>A0A1H0LZL8</accession>
<dbReference type="GO" id="GO:0005524">
    <property type="term" value="F:ATP binding"/>
    <property type="evidence" value="ECO:0007669"/>
    <property type="project" value="UniProtKB-KW"/>
</dbReference>
<evidence type="ECO:0000256" key="3">
    <source>
        <dbReference type="ARBA" id="ARBA00022741"/>
    </source>
</evidence>
<dbReference type="AlphaFoldDB" id="A0A1H0LZL8"/>
<keyword evidence="3" id="KW-0547">Nucleotide-binding</keyword>
<evidence type="ECO:0000256" key="5">
    <source>
        <dbReference type="ARBA" id="ARBA00022970"/>
    </source>
</evidence>
<dbReference type="SMART" id="SM00382">
    <property type="entry name" value="AAA"/>
    <property type="match status" value="1"/>
</dbReference>
<dbReference type="InterPro" id="IPR017871">
    <property type="entry name" value="ABC_transporter-like_CS"/>
</dbReference>
<dbReference type="GO" id="GO:0015658">
    <property type="term" value="F:branched-chain amino acid transmembrane transporter activity"/>
    <property type="evidence" value="ECO:0007669"/>
    <property type="project" value="InterPro"/>
</dbReference>
<dbReference type="InterPro" id="IPR003593">
    <property type="entry name" value="AAA+_ATPase"/>
</dbReference>
<evidence type="ECO:0000256" key="1">
    <source>
        <dbReference type="ARBA" id="ARBA00005417"/>
    </source>
</evidence>
<dbReference type="InterPro" id="IPR030660">
    <property type="entry name" value="ABC_branched_ATPase_LivF/BraG"/>
</dbReference>
<feature type="domain" description="ABC transporter" evidence="6">
    <location>
        <begin position="22"/>
        <end position="252"/>
    </location>
</feature>
<name>A0A1H0LZL8_9ACTN</name>
<evidence type="ECO:0000256" key="4">
    <source>
        <dbReference type="ARBA" id="ARBA00022840"/>
    </source>
</evidence>